<dbReference type="Gene3D" id="3.40.50.150">
    <property type="entry name" value="Vaccinia Virus protein VP39"/>
    <property type="match status" value="1"/>
</dbReference>
<dbReference type="InterPro" id="IPR003358">
    <property type="entry name" value="tRNA_(Gua-N-7)_MeTrfase_Trmb"/>
</dbReference>
<dbReference type="NCBIfam" id="TIGR00091">
    <property type="entry name" value="tRNA (guanosine(46)-N7)-methyltransferase TrmB"/>
    <property type="match status" value="1"/>
</dbReference>
<keyword evidence="5" id="KW-0949">S-adenosyl-L-methionine</keyword>
<dbReference type="Proteomes" id="UP000594263">
    <property type="component" value="Unplaced"/>
</dbReference>
<dbReference type="SUPFAM" id="SSF53335">
    <property type="entry name" value="S-adenosyl-L-methionine-dependent methyltransferases"/>
    <property type="match status" value="1"/>
</dbReference>
<evidence type="ECO:0000256" key="3">
    <source>
        <dbReference type="ARBA" id="ARBA00022603"/>
    </source>
</evidence>
<dbReference type="InterPro" id="IPR029063">
    <property type="entry name" value="SAM-dependent_MTases_sf"/>
</dbReference>
<dbReference type="Gramene" id="Kaladp0016s0193.1.v1.1">
    <property type="protein sequence ID" value="Kaladp0016s0193.1.v1.1"/>
    <property type="gene ID" value="Kaladp0016s0193.v1.1"/>
</dbReference>
<dbReference type="PROSITE" id="PS51625">
    <property type="entry name" value="SAM_MT_TRMB"/>
    <property type="match status" value="1"/>
</dbReference>
<evidence type="ECO:0000256" key="2">
    <source>
        <dbReference type="ARBA" id="ARBA00011977"/>
    </source>
</evidence>
<keyword evidence="8" id="KW-1185">Reference proteome</keyword>
<reference evidence="7" key="1">
    <citation type="submission" date="2021-01" db="UniProtKB">
        <authorList>
            <consortium name="EnsemblPlants"/>
        </authorList>
    </citation>
    <scope>IDENTIFICATION</scope>
</reference>
<dbReference type="PANTHER" id="PTHR23417:SF21">
    <property type="entry name" value="TRNA (GUANINE-N(7)-)-METHYLTRANSFERASE"/>
    <property type="match status" value="1"/>
</dbReference>
<evidence type="ECO:0000313" key="8">
    <source>
        <dbReference type="Proteomes" id="UP000594263"/>
    </source>
</evidence>
<comment type="catalytic activity">
    <reaction evidence="1">
        <text>guanosine(46) in tRNA + S-adenosyl-L-methionine = N(7)-methylguanosine(46) in tRNA + S-adenosyl-L-homocysteine</text>
        <dbReference type="Rhea" id="RHEA:42708"/>
        <dbReference type="Rhea" id="RHEA-COMP:10188"/>
        <dbReference type="Rhea" id="RHEA-COMP:10189"/>
        <dbReference type="ChEBI" id="CHEBI:57856"/>
        <dbReference type="ChEBI" id="CHEBI:59789"/>
        <dbReference type="ChEBI" id="CHEBI:74269"/>
        <dbReference type="ChEBI" id="CHEBI:74480"/>
        <dbReference type="EC" id="2.1.1.33"/>
    </reaction>
</comment>
<dbReference type="EnsemblPlants" id="Kaladp0016s0193.1.v1.1">
    <property type="protein sequence ID" value="Kaladp0016s0193.1.v1.1"/>
    <property type="gene ID" value="Kaladp0016s0193.v1.1"/>
</dbReference>
<dbReference type="Pfam" id="PF02390">
    <property type="entry name" value="Methyltransf_4"/>
    <property type="match status" value="1"/>
</dbReference>
<protein>
    <recommendedName>
        <fullName evidence="2">tRNA (guanine(46)-N(7))-methyltransferase</fullName>
        <ecNumber evidence="2">2.1.1.33</ecNumber>
    </recommendedName>
</protein>
<evidence type="ECO:0000313" key="7">
    <source>
        <dbReference type="EnsemblPlants" id="Kaladp0016s0193.1.v1.1"/>
    </source>
</evidence>
<keyword evidence="3" id="KW-0489">Methyltransferase</keyword>
<dbReference type="GO" id="GO:0008176">
    <property type="term" value="F:tRNA (guanine(46)-N7)-methyltransferase activity"/>
    <property type="evidence" value="ECO:0007669"/>
    <property type="project" value="UniProtKB-EC"/>
</dbReference>
<accession>A0A7N0ZR13</accession>
<name>A0A7N0ZR13_KALFE</name>
<dbReference type="FunFam" id="3.40.50.150:FF:000230">
    <property type="entry name" value="tRNA (Guanine-N(7)-)-methyltransferase"/>
    <property type="match status" value="1"/>
</dbReference>
<organism evidence="7 8">
    <name type="scientific">Kalanchoe fedtschenkoi</name>
    <name type="common">Lavender scallops</name>
    <name type="synonym">South American air plant</name>
    <dbReference type="NCBI Taxonomy" id="63787"/>
    <lineage>
        <taxon>Eukaryota</taxon>
        <taxon>Viridiplantae</taxon>
        <taxon>Streptophyta</taxon>
        <taxon>Embryophyta</taxon>
        <taxon>Tracheophyta</taxon>
        <taxon>Spermatophyta</taxon>
        <taxon>Magnoliopsida</taxon>
        <taxon>eudicotyledons</taxon>
        <taxon>Gunneridae</taxon>
        <taxon>Pentapetalae</taxon>
        <taxon>Saxifragales</taxon>
        <taxon>Crassulaceae</taxon>
        <taxon>Kalanchoe</taxon>
    </lineage>
</organism>
<dbReference type="PANTHER" id="PTHR23417">
    <property type="entry name" value="3-DEOXY-D-MANNO-OCTULOSONIC-ACID TRANSFERASE/TRNA GUANINE-N 7 - -METHYLTRANSFERASE"/>
    <property type="match status" value="1"/>
</dbReference>
<dbReference type="AlphaFoldDB" id="A0A7N0ZR13"/>
<sequence>MAAPTPFASLPSSFTSRFPGGRLTSHASLSVRHLHLPRCSRTASCSPERVEFKERHGQGEVLAAGSKGLIAMEYAELDLVDKVCYEVGHVRIRPHVNPLNSFFTVPVEVPDWNLVFKDAKLPLMVDIGCGSGRFLLWMAKRNTDTGNYLGLEIRHKLAKRAEHWVGELGLHNIHFMYANAMVSFQQLVSVYPGPLTTVSILCPDPHFKNKHRKRRVVQKSLVDSIVKELAPGGQIFIQSDVLDVALDMRSQFDARSKCLEHVNVSHPTIQCDEEGWLLSNPMGIRTEREIHAELEGARIYRRLYQKRSGNS</sequence>
<dbReference type="CDD" id="cd02440">
    <property type="entry name" value="AdoMet_MTases"/>
    <property type="match status" value="1"/>
</dbReference>
<dbReference type="OMA" id="DPWFKRR"/>
<evidence type="ECO:0000256" key="1">
    <source>
        <dbReference type="ARBA" id="ARBA00000142"/>
    </source>
</evidence>
<keyword evidence="4" id="KW-0808">Transferase</keyword>
<dbReference type="GO" id="GO:0043527">
    <property type="term" value="C:tRNA methyltransferase complex"/>
    <property type="evidence" value="ECO:0007669"/>
    <property type="project" value="TreeGrafter"/>
</dbReference>
<keyword evidence="6" id="KW-0819">tRNA processing</keyword>
<dbReference type="EC" id="2.1.1.33" evidence="2"/>
<evidence type="ECO:0000256" key="6">
    <source>
        <dbReference type="ARBA" id="ARBA00022694"/>
    </source>
</evidence>
<evidence type="ECO:0000256" key="4">
    <source>
        <dbReference type="ARBA" id="ARBA00022679"/>
    </source>
</evidence>
<evidence type="ECO:0000256" key="5">
    <source>
        <dbReference type="ARBA" id="ARBA00022691"/>
    </source>
</evidence>
<proteinExistence type="predicted"/>